<name>A0AAP0F8Y8_9MAGN</name>
<dbReference type="AlphaFoldDB" id="A0AAP0F8Y8"/>
<comment type="subunit">
    <text evidence="3 8">Homodimer and heterodimers.</text>
</comment>
<evidence type="ECO:0000256" key="9">
    <source>
        <dbReference type="SAM" id="MobiDB-lite"/>
    </source>
</evidence>
<dbReference type="Proteomes" id="UP001417504">
    <property type="component" value="Unassembled WGS sequence"/>
</dbReference>
<keyword evidence="12" id="KW-1185">Reference proteome</keyword>
<evidence type="ECO:0000256" key="4">
    <source>
        <dbReference type="ARBA" id="ARBA00022475"/>
    </source>
</evidence>
<evidence type="ECO:0000256" key="2">
    <source>
        <dbReference type="ARBA" id="ARBA00007651"/>
    </source>
</evidence>
<proteinExistence type="inferred from homology"/>
<comment type="caution">
    <text evidence="8">Lacks conserved residue(s) required for the propagation of feature annotation.</text>
</comment>
<evidence type="ECO:0000313" key="11">
    <source>
        <dbReference type="EMBL" id="KAK9102804.1"/>
    </source>
</evidence>
<evidence type="ECO:0000256" key="1">
    <source>
        <dbReference type="ARBA" id="ARBA00004651"/>
    </source>
</evidence>
<keyword evidence="5 8" id="KW-0812">Transmembrane</keyword>
<dbReference type="EMBL" id="JBBNAE010000008">
    <property type="protein sequence ID" value="KAK9102804.1"/>
    <property type="molecule type" value="Genomic_DNA"/>
</dbReference>
<dbReference type="PANTHER" id="PTHR33573">
    <property type="entry name" value="CASP-LIKE PROTEIN 4A4"/>
    <property type="match status" value="1"/>
</dbReference>
<feature type="transmembrane region" description="Helical" evidence="8">
    <location>
        <begin position="38"/>
        <end position="56"/>
    </location>
</feature>
<evidence type="ECO:0000313" key="12">
    <source>
        <dbReference type="Proteomes" id="UP001417504"/>
    </source>
</evidence>
<feature type="region of interest" description="Disordered" evidence="9">
    <location>
        <begin position="1"/>
        <end position="25"/>
    </location>
</feature>
<dbReference type="Pfam" id="PF04535">
    <property type="entry name" value="CASP_dom"/>
    <property type="match status" value="1"/>
</dbReference>
<organism evidence="11 12">
    <name type="scientific">Stephania japonica</name>
    <dbReference type="NCBI Taxonomy" id="461633"/>
    <lineage>
        <taxon>Eukaryota</taxon>
        <taxon>Viridiplantae</taxon>
        <taxon>Streptophyta</taxon>
        <taxon>Embryophyta</taxon>
        <taxon>Tracheophyta</taxon>
        <taxon>Spermatophyta</taxon>
        <taxon>Magnoliopsida</taxon>
        <taxon>Ranunculales</taxon>
        <taxon>Menispermaceae</taxon>
        <taxon>Menispermoideae</taxon>
        <taxon>Cissampelideae</taxon>
        <taxon>Stephania</taxon>
    </lineage>
</organism>
<evidence type="ECO:0000256" key="8">
    <source>
        <dbReference type="RuleBase" id="RU361233"/>
    </source>
</evidence>
<reference evidence="11 12" key="1">
    <citation type="submission" date="2024-01" db="EMBL/GenBank/DDBJ databases">
        <title>Genome assemblies of Stephania.</title>
        <authorList>
            <person name="Yang L."/>
        </authorList>
    </citation>
    <scope>NUCLEOTIDE SEQUENCE [LARGE SCALE GENOMIC DNA]</scope>
    <source>
        <strain evidence="11">QJT</strain>
        <tissue evidence="11">Leaf</tissue>
    </source>
</reference>
<dbReference type="GO" id="GO:0005886">
    <property type="term" value="C:plasma membrane"/>
    <property type="evidence" value="ECO:0007669"/>
    <property type="project" value="UniProtKB-SubCell"/>
</dbReference>
<evidence type="ECO:0000256" key="6">
    <source>
        <dbReference type="ARBA" id="ARBA00022989"/>
    </source>
</evidence>
<keyword evidence="4 8" id="KW-1003">Cell membrane</keyword>
<keyword evidence="7 8" id="KW-0472">Membrane</keyword>
<comment type="similarity">
    <text evidence="2 8">Belongs to the Casparian strip membrane proteins (CASP) family.</text>
</comment>
<evidence type="ECO:0000259" key="10">
    <source>
        <dbReference type="Pfam" id="PF04535"/>
    </source>
</evidence>
<evidence type="ECO:0000256" key="7">
    <source>
        <dbReference type="ARBA" id="ARBA00023136"/>
    </source>
</evidence>
<accession>A0AAP0F8Y8</accession>
<feature type="transmembrane region" description="Helical" evidence="8">
    <location>
        <begin position="172"/>
        <end position="193"/>
    </location>
</feature>
<sequence>MEKSTEKGSSAVVSRPHDHQDMGVEGLIGNSSVRTTETLLRIVPMGFCVTAMVMMLKNSQTNDFGSSLLLGSRRFQVLGLCERGLRRLFLSVGVLYRYESPFYHVSNLDLLLLRPGDPSAAKTAAMTYVILAAGAVSAEVLYLAKNGDTAITWSEACGVFDIFCRKAKMSTVITFATMICYAVLSLLSSYRLFSNYDAPISYPCKNKGTEMPVFAA</sequence>
<comment type="subcellular location">
    <subcellularLocation>
        <location evidence="1 8">Cell membrane</location>
        <topology evidence="1 8">Multi-pass membrane protein</topology>
    </subcellularLocation>
</comment>
<gene>
    <name evidence="11" type="ORF">Sjap_020058</name>
</gene>
<keyword evidence="6 8" id="KW-1133">Transmembrane helix</keyword>
<evidence type="ECO:0000256" key="3">
    <source>
        <dbReference type="ARBA" id="ARBA00011489"/>
    </source>
</evidence>
<dbReference type="InterPro" id="IPR006702">
    <property type="entry name" value="CASP_dom"/>
</dbReference>
<dbReference type="PANTHER" id="PTHR33573:SF46">
    <property type="entry name" value="CASP-LIKE PROTEIN 2A1"/>
    <property type="match status" value="1"/>
</dbReference>
<feature type="domain" description="Casparian strip membrane protein" evidence="10">
    <location>
        <begin position="125"/>
        <end position="180"/>
    </location>
</feature>
<protein>
    <recommendedName>
        <fullName evidence="8">CASP-like protein</fullName>
    </recommendedName>
</protein>
<comment type="caution">
    <text evidence="11">The sequence shown here is derived from an EMBL/GenBank/DDBJ whole genome shotgun (WGS) entry which is preliminary data.</text>
</comment>
<evidence type="ECO:0000256" key="5">
    <source>
        <dbReference type="ARBA" id="ARBA00022692"/>
    </source>
</evidence>